<comment type="similarity">
    <text evidence="7">Belongs to the gamma-glutamyl phosphate reductase family.</text>
</comment>
<gene>
    <name evidence="7" type="primary">proA</name>
    <name evidence="9" type="ORF">Q2362_03120</name>
</gene>
<comment type="pathway">
    <text evidence="1 7">Amino-acid biosynthesis; L-proline biosynthesis; L-glutamate 5-semialdehyde from L-glutamate: step 2/2.</text>
</comment>
<evidence type="ECO:0000259" key="8">
    <source>
        <dbReference type="Pfam" id="PF00171"/>
    </source>
</evidence>
<protein>
    <recommendedName>
        <fullName evidence="7">Gamma-glutamyl phosphate reductase</fullName>
        <shortName evidence="7">GPR</shortName>
        <ecNumber evidence="7">1.2.1.41</ecNumber>
    </recommendedName>
    <alternativeName>
        <fullName evidence="7">Glutamate-5-semialdehyde dehydrogenase</fullName>
    </alternativeName>
    <alternativeName>
        <fullName evidence="7">Glutamyl-gamma-semialdehyde dehydrogenase</fullName>
        <shortName evidence="7">GSA dehydrogenase</shortName>
    </alternativeName>
</protein>
<dbReference type="PANTHER" id="PTHR11063">
    <property type="entry name" value="GLUTAMATE SEMIALDEHYDE DEHYDROGENASE"/>
    <property type="match status" value="1"/>
</dbReference>
<organism evidence="9 10">
    <name type="scientific">Campylobacter magnus</name>
    <dbReference type="NCBI Taxonomy" id="3026462"/>
    <lineage>
        <taxon>Bacteria</taxon>
        <taxon>Pseudomonadati</taxon>
        <taxon>Campylobacterota</taxon>
        <taxon>Epsilonproteobacteria</taxon>
        <taxon>Campylobacterales</taxon>
        <taxon>Campylobacteraceae</taxon>
        <taxon>Campylobacter</taxon>
    </lineage>
</organism>
<dbReference type="InterPro" id="IPR020593">
    <property type="entry name" value="G-glutamylP_reductase_CS"/>
</dbReference>
<dbReference type="InterPro" id="IPR016163">
    <property type="entry name" value="Ald_DH_C"/>
</dbReference>
<comment type="catalytic activity">
    <reaction evidence="6 7">
        <text>L-glutamate 5-semialdehyde + phosphate + NADP(+) = L-glutamyl 5-phosphate + NADPH + H(+)</text>
        <dbReference type="Rhea" id="RHEA:19541"/>
        <dbReference type="ChEBI" id="CHEBI:15378"/>
        <dbReference type="ChEBI" id="CHEBI:43474"/>
        <dbReference type="ChEBI" id="CHEBI:57783"/>
        <dbReference type="ChEBI" id="CHEBI:58066"/>
        <dbReference type="ChEBI" id="CHEBI:58274"/>
        <dbReference type="ChEBI" id="CHEBI:58349"/>
        <dbReference type="EC" id="1.2.1.41"/>
    </reaction>
</comment>
<dbReference type="InterPro" id="IPR012134">
    <property type="entry name" value="Glu-5-SA_DH"/>
</dbReference>
<dbReference type="HAMAP" id="MF_00412">
    <property type="entry name" value="ProA"/>
    <property type="match status" value="1"/>
</dbReference>
<evidence type="ECO:0000256" key="4">
    <source>
        <dbReference type="ARBA" id="ARBA00022857"/>
    </source>
</evidence>
<keyword evidence="4 7" id="KW-0521">NADP</keyword>
<dbReference type="EMBL" id="JAULJQ010000003">
    <property type="protein sequence ID" value="MDO2409091.1"/>
    <property type="molecule type" value="Genomic_DNA"/>
</dbReference>
<keyword evidence="2 7" id="KW-0028">Amino-acid biosynthesis</keyword>
<evidence type="ECO:0000313" key="9">
    <source>
        <dbReference type="EMBL" id="MDO2409091.1"/>
    </source>
</evidence>
<dbReference type="InterPro" id="IPR016161">
    <property type="entry name" value="Ald_DH/histidinol_DH"/>
</dbReference>
<keyword evidence="7" id="KW-0963">Cytoplasm</keyword>
<reference evidence="9 10" key="1">
    <citation type="submission" date="2023-06" db="EMBL/GenBank/DDBJ databases">
        <title>Campylobacter magnum sp. nov., isolated from cecal contents of domestic pigs (Sus scrofa domesticus).</title>
        <authorList>
            <person name="Papic B."/>
            <person name="Gruntar I."/>
        </authorList>
    </citation>
    <scope>NUCLEOTIDE SEQUENCE [LARGE SCALE GENOMIC DNA]</scope>
    <source>
        <strain evidence="10">34484-21</strain>
    </source>
</reference>
<dbReference type="Pfam" id="PF00171">
    <property type="entry name" value="Aldedh"/>
    <property type="match status" value="1"/>
</dbReference>
<evidence type="ECO:0000256" key="1">
    <source>
        <dbReference type="ARBA" id="ARBA00004985"/>
    </source>
</evidence>
<feature type="domain" description="Aldehyde dehydrogenase" evidence="8">
    <location>
        <begin position="3"/>
        <end position="276"/>
    </location>
</feature>
<dbReference type="PANTHER" id="PTHR11063:SF8">
    <property type="entry name" value="DELTA-1-PYRROLINE-5-CARBOXYLATE SYNTHASE"/>
    <property type="match status" value="1"/>
</dbReference>
<dbReference type="Proteomes" id="UP001171111">
    <property type="component" value="Unassembled WGS sequence"/>
</dbReference>
<proteinExistence type="inferred from homology"/>
<evidence type="ECO:0000256" key="5">
    <source>
        <dbReference type="ARBA" id="ARBA00023002"/>
    </source>
</evidence>
<dbReference type="PIRSF" id="PIRSF000151">
    <property type="entry name" value="GPR"/>
    <property type="match status" value="1"/>
</dbReference>
<dbReference type="CDD" id="cd07079">
    <property type="entry name" value="ALDH_F18-19_ProA-GPR"/>
    <property type="match status" value="1"/>
</dbReference>
<comment type="function">
    <text evidence="7">Catalyzes the NADPH-dependent reduction of L-glutamate 5-phosphate into L-glutamate 5-semialdehyde and phosphate. The product spontaneously undergoes cyclization to form 1-pyrroline-5-carboxylate.</text>
</comment>
<evidence type="ECO:0000313" key="10">
    <source>
        <dbReference type="Proteomes" id="UP001171111"/>
    </source>
</evidence>
<dbReference type="SUPFAM" id="SSF53720">
    <property type="entry name" value="ALDH-like"/>
    <property type="match status" value="1"/>
</dbReference>
<evidence type="ECO:0000256" key="2">
    <source>
        <dbReference type="ARBA" id="ARBA00022605"/>
    </source>
</evidence>
<keyword evidence="5 7" id="KW-0560">Oxidoreductase</keyword>
<comment type="caution">
    <text evidence="9">The sequence shown here is derived from an EMBL/GenBank/DDBJ whole genome shotgun (WGS) entry which is preliminary data.</text>
</comment>
<evidence type="ECO:0000256" key="3">
    <source>
        <dbReference type="ARBA" id="ARBA00022650"/>
    </source>
</evidence>
<dbReference type="RefSeq" id="WP_302243913.1">
    <property type="nucleotide sequence ID" value="NZ_JAULJQ010000003.1"/>
</dbReference>
<dbReference type="NCBIfam" id="NF001221">
    <property type="entry name" value="PRK00197.1"/>
    <property type="match status" value="1"/>
</dbReference>
<accession>A0ABT8T9Z4</accession>
<evidence type="ECO:0000256" key="7">
    <source>
        <dbReference type="HAMAP-Rule" id="MF_00412"/>
    </source>
</evidence>
<name>A0ABT8T9Z4_9BACT</name>
<comment type="subcellular location">
    <subcellularLocation>
        <location evidence="7">Cytoplasm</location>
    </subcellularLocation>
</comment>
<dbReference type="Gene3D" id="3.40.605.10">
    <property type="entry name" value="Aldehyde Dehydrogenase, Chain A, domain 1"/>
    <property type="match status" value="1"/>
</dbReference>
<dbReference type="Gene3D" id="3.40.309.10">
    <property type="entry name" value="Aldehyde Dehydrogenase, Chain A, domain 2"/>
    <property type="match status" value="1"/>
</dbReference>
<dbReference type="GO" id="GO:0004350">
    <property type="term" value="F:glutamate-5-semialdehyde dehydrogenase activity"/>
    <property type="evidence" value="ECO:0007669"/>
    <property type="project" value="UniProtKB-EC"/>
</dbReference>
<keyword evidence="10" id="KW-1185">Reference proteome</keyword>
<dbReference type="InterPro" id="IPR016162">
    <property type="entry name" value="Ald_DH_N"/>
</dbReference>
<dbReference type="InterPro" id="IPR000965">
    <property type="entry name" value="GPR_dom"/>
</dbReference>
<dbReference type="NCBIfam" id="TIGR00407">
    <property type="entry name" value="proA"/>
    <property type="match status" value="1"/>
</dbReference>
<sequence length="405" mass="43907">MKKILNSVKIAQKELAKLSANERNELIFRIASKVRENCAKILAANAADLANASDLSSAMKDRLKLDEARLNGICAGLESIAGQKEVIGEIKKGWVAKSGIKINQIAVPIGVIAAIYEARPNVTLEIAALAIKSANGCVLKGGKEARLTNLAFMEALNSAFLPLGFCSVAFLDISRDEVLELLGMSEFIDMIVPRGGENLVRFVSENSRIPVLKHDKGLCHIYIDKAMELQKALNIAINAKCSRPAVCNAAETFLVHESVASKFLSAVYPLLKEYNVEIFGCPKTAKIIECKSASEQNYDTEYDDFKLNIKVVASIDEALAHIARYGSGHSEAIISEDYSACQRFLSEVDASCVFANASTRFNDGGEFGFGAEVGISTNRLHARGPVGVEGLTSYKYIIYGNGEVR</sequence>
<dbReference type="InterPro" id="IPR015590">
    <property type="entry name" value="Aldehyde_DH_dom"/>
</dbReference>
<dbReference type="EC" id="1.2.1.41" evidence="7"/>
<evidence type="ECO:0000256" key="6">
    <source>
        <dbReference type="ARBA" id="ARBA00049024"/>
    </source>
</evidence>
<keyword evidence="3 7" id="KW-0641">Proline biosynthesis</keyword>
<dbReference type="PROSITE" id="PS01223">
    <property type="entry name" value="PROA"/>
    <property type="match status" value="1"/>
</dbReference>